<feature type="domain" description="CBS" evidence="3">
    <location>
        <begin position="6"/>
        <end position="65"/>
    </location>
</feature>
<dbReference type="CDD" id="cd02205">
    <property type="entry name" value="CBS_pair_SF"/>
    <property type="match status" value="1"/>
</dbReference>
<dbReference type="SMART" id="SM00116">
    <property type="entry name" value="CBS"/>
    <property type="match status" value="2"/>
</dbReference>
<gene>
    <name evidence="4" type="ORF">SAMN00017405_2279</name>
</gene>
<evidence type="ECO:0000256" key="1">
    <source>
        <dbReference type="ARBA" id="ARBA00023122"/>
    </source>
</evidence>
<dbReference type="PANTHER" id="PTHR43080">
    <property type="entry name" value="CBS DOMAIN-CONTAINING PROTEIN CBSX3, MITOCHONDRIAL"/>
    <property type="match status" value="1"/>
</dbReference>
<dbReference type="PROSITE" id="PS51371">
    <property type="entry name" value="CBS"/>
    <property type="match status" value="2"/>
</dbReference>
<feature type="domain" description="CBS" evidence="3">
    <location>
        <begin position="72"/>
        <end position="126"/>
    </location>
</feature>
<dbReference type="OrthoDB" id="9790355at2"/>
<evidence type="ECO:0000313" key="5">
    <source>
        <dbReference type="Proteomes" id="UP000192731"/>
    </source>
</evidence>
<accession>A0A1W1VDD9</accession>
<dbReference type="RefSeq" id="WP_084053303.1">
    <property type="nucleotide sequence ID" value="NZ_FWWT01000018.1"/>
</dbReference>
<keyword evidence="1 2" id="KW-0129">CBS domain</keyword>
<dbReference type="InterPro" id="IPR000644">
    <property type="entry name" value="CBS_dom"/>
</dbReference>
<proteinExistence type="predicted"/>
<protein>
    <submittedName>
        <fullName evidence="4">CBS domain-containing protein</fullName>
    </submittedName>
</protein>
<dbReference type="Pfam" id="PF00571">
    <property type="entry name" value="CBS"/>
    <property type="match status" value="2"/>
</dbReference>
<evidence type="ECO:0000313" key="4">
    <source>
        <dbReference type="EMBL" id="SMB91326.1"/>
    </source>
</evidence>
<keyword evidence="5" id="KW-1185">Reference proteome</keyword>
<dbReference type="Gene3D" id="3.10.580.10">
    <property type="entry name" value="CBS-domain"/>
    <property type="match status" value="1"/>
</dbReference>
<dbReference type="InterPro" id="IPR046342">
    <property type="entry name" value="CBS_dom_sf"/>
</dbReference>
<name>A0A1W1VDD9_DESTI</name>
<sequence length="126" mass="14219">MKVSEIIKNDFVLIRESESIEVALETMNRLKINGMPVVNKDNMLSGMVVKADIYRFLMHPGHYDTCPVEWVMSKNVVTADGDEELAVVAKRLREHNIIAMPVLKDDKIMGVITIEDFLDNCIAKGV</sequence>
<dbReference type="AlphaFoldDB" id="A0A1W1VDD9"/>
<evidence type="ECO:0000256" key="2">
    <source>
        <dbReference type="PROSITE-ProRule" id="PRU00703"/>
    </source>
</evidence>
<dbReference type="SUPFAM" id="SSF54631">
    <property type="entry name" value="CBS-domain pair"/>
    <property type="match status" value="1"/>
</dbReference>
<dbReference type="InterPro" id="IPR051257">
    <property type="entry name" value="Diverse_CBS-Domain"/>
</dbReference>
<dbReference type="EMBL" id="FWWT01000018">
    <property type="protein sequence ID" value="SMB91326.1"/>
    <property type="molecule type" value="Genomic_DNA"/>
</dbReference>
<dbReference type="Proteomes" id="UP000192731">
    <property type="component" value="Unassembled WGS sequence"/>
</dbReference>
<reference evidence="4 5" key="1">
    <citation type="submission" date="2017-04" db="EMBL/GenBank/DDBJ databases">
        <authorList>
            <person name="Afonso C.L."/>
            <person name="Miller P.J."/>
            <person name="Scott M.A."/>
            <person name="Spackman E."/>
            <person name="Goraichik I."/>
            <person name="Dimitrov K.M."/>
            <person name="Suarez D.L."/>
            <person name="Swayne D.E."/>
        </authorList>
    </citation>
    <scope>NUCLEOTIDE SEQUENCE [LARGE SCALE GENOMIC DNA]</scope>
    <source>
        <strain evidence="4 5">DSM 11270</strain>
    </source>
</reference>
<dbReference type="PANTHER" id="PTHR43080:SF2">
    <property type="entry name" value="CBS DOMAIN-CONTAINING PROTEIN"/>
    <property type="match status" value="1"/>
</dbReference>
<organism evidence="4 5">
    <name type="scientific">Desulfonispora thiosulfatigenes DSM 11270</name>
    <dbReference type="NCBI Taxonomy" id="656914"/>
    <lineage>
        <taxon>Bacteria</taxon>
        <taxon>Bacillati</taxon>
        <taxon>Bacillota</taxon>
        <taxon>Clostridia</taxon>
        <taxon>Eubacteriales</taxon>
        <taxon>Peptococcaceae</taxon>
        <taxon>Desulfonispora</taxon>
    </lineage>
</organism>
<evidence type="ECO:0000259" key="3">
    <source>
        <dbReference type="PROSITE" id="PS51371"/>
    </source>
</evidence>
<dbReference type="STRING" id="656914.SAMN00017405_2279"/>